<reference evidence="1 2" key="1">
    <citation type="submission" date="2014-02" db="EMBL/GenBank/DDBJ databases">
        <title>Single nucleus genome sequencing reveals high similarity among nuclei of an endomycorrhizal fungus.</title>
        <authorList>
            <person name="Lin K."/>
            <person name="Geurts R."/>
            <person name="Zhang Z."/>
            <person name="Limpens E."/>
            <person name="Saunders D.G."/>
            <person name="Mu D."/>
            <person name="Pang E."/>
            <person name="Cao H."/>
            <person name="Cha H."/>
            <person name="Lin T."/>
            <person name="Zhou Q."/>
            <person name="Shang Y."/>
            <person name="Li Y."/>
            <person name="Ivanov S."/>
            <person name="Sharma T."/>
            <person name="Velzen R.V."/>
            <person name="Ruijter N.D."/>
            <person name="Aanen D.K."/>
            <person name="Win J."/>
            <person name="Kamoun S."/>
            <person name="Bisseling T."/>
            <person name="Huang S."/>
        </authorList>
    </citation>
    <scope>NUCLEOTIDE SEQUENCE [LARGE SCALE GENOMIC DNA]</scope>
    <source>
        <strain evidence="2">DAOM197198w</strain>
    </source>
</reference>
<dbReference type="AlphaFoldDB" id="A0A015KRP4"/>
<evidence type="ECO:0000313" key="2">
    <source>
        <dbReference type="Proteomes" id="UP000022910"/>
    </source>
</evidence>
<proteinExistence type="predicted"/>
<accession>A0A015KRP4</accession>
<dbReference type="EMBL" id="JEMT01016630">
    <property type="protein sequence ID" value="EXX70284.1"/>
    <property type="molecule type" value="Genomic_DNA"/>
</dbReference>
<name>A0A015KRP4_RHIIW</name>
<dbReference type="OrthoDB" id="2304945at2759"/>
<gene>
    <name evidence="1" type="ORF">RirG_088950</name>
</gene>
<dbReference type="Proteomes" id="UP000022910">
    <property type="component" value="Unassembled WGS sequence"/>
</dbReference>
<sequence length="89" mass="10652">MYGDYNQGWVEVIESVVYDLTKLSEDLEKVLKNKFLYLHNDSTTLNKEHQKMVESWHHCYKRVAKYIQYIVQVVYSSGQNDSKDQLYLL</sequence>
<keyword evidence="2" id="KW-1185">Reference proteome</keyword>
<protein>
    <submittedName>
        <fullName evidence="1">Uncharacterized protein</fullName>
    </submittedName>
</protein>
<comment type="caution">
    <text evidence="1">The sequence shown here is derived from an EMBL/GenBank/DDBJ whole genome shotgun (WGS) entry which is preliminary data.</text>
</comment>
<organism evidence="1 2">
    <name type="scientific">Rhizophagus irregularis (strain DAOM 197198w)</name>
    <name type="common">Glomus intraradices</name>
    <dbReference type="NCBI Taxonomy" id="1432141"/>
    <lineage>
        <taxon>Eukaryota</taxon>
        <taxon>Fungi</taxon>
        <taxon>Fungi incertae sedis</taxon>
        <taxon>Mucoromycota</taxon>
        <taxon>Glomeromycotina</taxon>
        <taxon>Glomeromycetes</taxon>
        <taxon>Glomerales</taxon>
        <taxon>Glomeraceae</taxon>
        <taxon>Rhizophagus</taxon>
    </lineage>
</organism>
<dbReference type="HOGENOM" id="CLU_2455940_0_0_1"/>
<evidence type="ECO:0000313" key="1">
    <source>
        <dbReference type="EMBL" id="EXX70284.1"/>
    </source>
</evidence>